<proteinExistence type="predicted"/>
<keyword evidence="3" id="KW-0804">Transcription</keyword>
<name>A0A2V4W0G3_PAEBA</name>
<dbReference type="EMBL" id="QJSW01000011">
    <property type="protein sequence ID" value="PYE47840.1"/>
    <property type="molecule type" value="Genomic_DNA"/>
</dbReference>
<dbReference type="PANTHER" id="PTHR33204:SF29">
    <property type="entry name" value="TRANSCRIPTIONAL REGULATOR"/>
    <property type="match status" value="1"/>
</dbReference>
<dbReference type="InterPro" id="IPR002577">
    <property type="entry name" value="HTH_HxlR"/>
</dbReference>
<dbReference type="Pfam" id="PF01638">
    <property type="entry name" value="HxlR"/>
    <property type="match status" value="1"/>
</dbReference>
<evidence type="ECO:0000256" key="2">
    <source>
        <dbReference type="ARBA" id="ARBA00023125"/>
    </source>
</evidence>
<dbReference type="InterPro" id="IPR036390">
    <property type="entry name" value="WH_DNA-bd_sf"/>
</dbReference>
<dbReference type="PANTHER" id="PTHR33204">
    <property type="entry name" value="TRANSCRIPTIONAL REGULATOR, MARR FAMILY"/>
    <property type="match status" value="1"/>
</dbReference>
<dbReference type="PROSITE" id="PS51118">
    <property type="entry name" value="HTH_HXLR"/>
    <property type="match status" value="1"/>
</dbReference>
<evidence type="ECO:0000256" key="3">
    <source>
        <dbReference type="ARBA" id="ARBA00023163"/>
    </source>
</evidence>
<keyword evidence="2" id="KW-0238">DNA-binding</keyword>
<dbReference type="InterPro" id="IPR036388">
    <property type="entry name" value="WH-like_DNA-bd_sf"/>
</dbReference>
<dbReference type="AlphaFoldDB" id="A0A2V4W0G3"/>
<gene>
    <name evidence="5" type="ORF">DFQ00_111139</name>
</gene>
<protein>
    <submittedName>
        <fullName evidence="5">HxlR family transcriptional regulator</fullName>
    </submittedName>
</protein>
<comment type="caution">
    <text evidence="5">The sequence shown here is derived from an EMBL/GenBank/DDBJ whole genome shotgun (WGS) entry which is preliminary data.</text>
</comment>
<evidence type="ECO:0000313" key="5">
    <source>
        <dbReference type="EMBL" id="PYE47840.1"/>
    </source>
</evidence>
<organism evidence="5 6">
    <name type="scientific">Paenibacillus barcinonensis</name>
    <dbReference type="NCBI Taxonomy" id="198119"/>
    <lineage>
        <taxon>Bacteria</taxon>
        <taxon>Bacillati</taxon>
        <taxon>Bacillota</taxon>
        <taxon>Bacilli</taxon>
        <taxon>Bacillales</taxon>
        <taxon>Paenibacillaceae</taxon>
        <taxon>Paenibacillus</taxon>
    </lineage>
</organism>
<dbReference type="Gene3D" id="1.10.10.10">
    <property type="entry name" value="Winged helix-like DNA-binding domain superfamily/Winged helix DNA-binding domain"/>
    <property type="match status" value="1"/>
</dbReference>
<evidence type="ECO:0000259" key="4">
    <source>
        <dbReference type="PROSITE" id="PS51118"/>
    </source>
</evidence>
<evidence type="ECO:0000256" key="1">
    <source>
        <dbReference type="ARBA" id="ARBA00023015"/>
    </source>
</evidence>
<dbReference type="GO" id="GO:0003677">
    <property type="term" value="F:DNA binding"/>
    <property type="evidence" value="ECO:0007669"/>
    <property type="project" value="UniProtKB-KW"/>
</dbReference>
<dbReference type="Proteomes" id="UP000247790">
    <property type="component" value="Unassembled WGS sequence"/>
</dbReference>
<reference evidence="5 6" key="1">
    <citation type="submission" date="2018-06" db="EMBL/GenBank/DDBJ databases">
        <title>Genomic Encyclopedia of Type Strains, Phase III (KMG-III): the genomes of soil and plant-associated and newly described type strains.</title>
        <authorList>
            <person name="Whitman W."/>
        </authorList>
    </citation>
    <scope>NUCLEOTIDE SEQUENCE [LARGE SCALE GENOMIC DNA]</scope>
    <source>
        <strain evidence="5 6">CECT 7022</strain>
    </source>
</reference>
<sequence length="153" mass="17698">MMKRDWVNNVVQRIWAMGGTAVTEQDKTEANTSVPKKYKVGVEAALEVMGGKWKPLIIYHLFTGCKRTSELRRLIPDITQKMLTTQLRGLEKDEIVQRKVYSEVPPKVEYELTEYGWGLKPALDLLCYWGEEHLDKVYGDRSKVLEDFKSSET</sequence>
<keyword evidence="1" id="KW-0805">Transcription regulation</keyword>
<accession>A0A2V4W0G3</accession>
<evidence type="ECO:0000313" key="6">
    <source>
        <dbReference type="Proteomes" id="UP000247790"/>
    </source>
</evidence>
<dbReference type="SUPFAM" id="SSF46785">
    <property type="entry name" value="Winged helix' DNA-binding domain"/>
    <property type="match status" value="1"/>
</dbReference>
<feature type="domain" description="HTH hxlR-type" evidence="4">
    <location>
        <begin position="34"/>
        <end position="138"/>
    </location>
</feature>